<proteinExistence type="predicted"/>
<feature type="domain" description="SCP" evidence="2">
    <location>
        <begin position="333"/>
        <end position="491"/>
    </location>
</feature>
<dbReference type="Gene3D" id="3.40.33.10">
    <property type="entry name" value="CAP"/>
    <property type="match status" value="2"/>
</dbReference>
<comment type="caution">
    <text evidence="3">The sequence shown here is derived from an EMBL/GenBank/DDBJ whole genome shotgun (WGS) entry which is preliminary data.</text>
</comment>
<evidence type="ECO:0000259" key="2">
    <source>
        <dbReference type="SMART" id="SM00198"/>
    </source>
</evidence>
<dbReference type="SUPFAM" id="SSF55797">
    <property type="entry name" value="PR-1-like"/>
    <property type="match status" value="2"/>
</dbReference>
<evidence type="ECO:0000313" key="4">
    <source>
        <dbReference type="Proteomes" id="UP001176961"/>
    </source>
</evidence>
<accession>A0AA36GGJ3</accession>
<evidence type="ECO:0000313" key="3">
    <source>
        <dbReference type="EMBL" id="CAJ0591429.1"/>
    </source>
</evidence>
<dbReference type="InterPro" id="IPR001283">
    <property type="entry name" value="CRISP-related"/>
</dbReference>
<dbReference type="InterPro" id="IPR014044">
    <property type="entry name" value="CAP_dom"/>
</dbReference>
<name>A0AA36GGJ3_CYLNA</name>
<feature type="chain" id="PRO_5041324792" description="SCP domain-containing protein" evidence="1">
    <location>
        <begin position="31"/>
        <end position="518"/>
    </location>
</feature>
<dbReference type="Pfam" id="PF00188">
    <property type="entry name" value="CAP"/>
    <property type="match status" value="1"/>
</dbReference>
<keyword evidence="1" id="KW-0732">Signal</keyword>
<protein>
    <recommendedName>
        <fullName evidence="2">SCP domain-containing protein</fullName>
    </recommendedName>
</protein>
<dbReference type="InterPro" id="IPR035940">
    <property type="entry name" value="CAP_sf"/>
</dbReference>
<keyword evidence="4" id="KW-1185">Reference proteome</keyword>
<dbReference type="PANTHER" id="PTHR10334">
    <property type="entry name" value="CYSTEINE-RICH SECRETORY PROTEIN-RELATED"/>
    <property type="match status" value="1"/>
</dbReference>
<gene>
    <name evidence="3" type="ORF">CYNAS_LOCUS3412</name>
</gene>
<evidence type="ECO:0000256" key="1">
    <source>
        <dbReference type="SAM" id="SignalP"/>
    </source>
</evidence>
<feature type="signal peptide" evidence="1">
    <location>
        <begin position="1"/>
        <end position="30"/>
    </location>
</feature>
<dbReference type="AlphaFoldDB" id="A0AA36GGJ3"/>
<dbReference type="CDD" id="cd05380">
    <property type="entry name" value="CAP_euk"/>
    <property type="match status" value="1"/>
</dbReference>
<reference evidence="3" key="1">
    <citation type="submission" date="2023-07" db="EMBL/GenBank/DDBJ databases">
        <authorList>
            <consortium name="CYATHOMIX"/>
        </authorList>
    </citation>
    <scope>NUCLEOTIDE SEQUENCE</scope>
    <source>
        <strain evidence="3">N/A</strain>
    </source>
</reference>
<dbReference type="EMBL" id="CATQJL010000001">
    <property type="protein sequence ID" value="CAJ0591429.1"/>
    <property type="molecule type" value="Genomic_DNA"/>
</dbReference>
<dbReference type="Proteomes" id="UP001176961">
    <property type="component" value="Unassembled WGS sequence"/>
</dbReference>
<dbReference type="PRINTS" id="PR00837">
    <property type="entry name" value="V5TPXLIKE"/>
</dbReference>
<organism evidence="3 4">
    <name type="scientific">Cylicocyclus nassatus</name>
    <name type="common">Nematode worm</name>
    <dbReference type="NCBI Taxonomy" id="53992"/>
    <lineage>
        <taxon>Eukaryota</taxon>
        <taxon>Metazoa</taxon>
        <taxon>Ecdysozoa</taxon>
        <taxon>Nematoda</taxon>
        <taxon>Chromadorea</taxon>
        <taxon>Rhabditida</taxon>
        <taxon>Rhabditina</taxon>
        <taxon>Rhabditomorpha</taxon>
        <taxon>Strongyloidea</taxon>
        <taxon>Strongylidae</taxon>
        <taxon>Cylicocyclus</taxon>
    </lineage>
</organism>
<dbReference type="SMART" id="SM00198">
    <property type="entry name" value="SCP"/>
    <property type="match status" value="1"/>
</dbReference>
<sequence length="518" mass="57102">MPTQFEHRSMARVYLVISSLTVLLPAICNAVGNDPECEDGVVVGSNATAFVEFINSYRRKLTEGTQNNGKDQDPLPKALNVKDVEWDCDLGGTAQWDIGAWKCFALAEMGYRLNIINSFHVFKTGHYNFENATVKYEVKGWEEVMTPYLQAIDNLGKAAFNVEYGRVAINDDTFDDVQVYAEWMRADVTKVACAFRLCTAPDEWLMLCATDQPPIQKGSNYTLYEAETATIATTSATTTTTIASTIASTAATTEITTSLATTPTVPTGTPCPTAPTTPCPTAPTTPCPTYPPARAKREVKTVNADVFVKRGKLPKDAPGENQICSNNIGMTDSLRTLFLNMHNYRRAKLALGKVISYNRKRMPPAKNIFKLSYACGLEAAALRYATYCPSTKSKANVRPLQGENFLRLAKVGFSSFADAVNMTVYDWWDVVNDTPVIDNTAKLLIRRLRSPIATFTQMAWATTRFLGCAIADCNSYYVSVCRYSPEGNVIGEMVYKPGRTCTECKRGTTCEEELGLCV</sequence>